<dbReference type="OrthoDB" id="1798350at2"/>
<evidence type="ECO:0000313" key="3">
    <source>
        <dbReference type="Proteomes" id="UP000463470"/>
    </source>
</evidence>
<sequence>MSETLLRQILDEVKLTKTDIREMKLRLTGIEERQSRMEERQTVLEQGQSELFQLTRAIEGNLHETRAEVVRLGERMDRLEGTVTRIADLQEDTTFVLKELSYRTNRHESEIRELRRAK</sequence>
<accession>A0A845L118</accession>
<gene>
    <name evidence="2" type="ORF">GTO91_10750</name>
</gene>
<protein>
    <submittedName>
        <fullName evidence="2">Uncharacterized protein</fullName>
    </submittedName>
</protein>
<proteinExistence type="predicted"/>
<keyword evidence="1" id="KW-0175">Coiled coil</keyword>
<feature type="coiled-coil region" evidence="1">
    <location>
        <begin position="20"/>
        <end position="117"/>
    </location>
</feature>
<name>A0A845L118_9FIRM</name>
<evidence type="ECO:0000256" key="1">
    <source>
        <dbReference type="SAM" id="Coils"/>
    </source>
</evidence>
<organism evidence="2 3">
    <name type="scientific">Heliomicrobium undosum</name>
    <dbReference type="NCBI Taxonomy" id="121734"/>
    <lineage>
        <taxon>Bacteria</taxon>
        <taxon>Bacillati</taxon>
        <taxon>Bacillota</taxon>
        <taxon>Clostridia</taxon>
        <taxon>Eubacteriales</taxon>
        <taxon>Heliobacteriaceae</taxon>
        <taxon>Heliomicrobium</taxon>
    </lineage>
</organism>
<keyword evidence="3" id="KW-1185">Reference proteome</keyword>
<dbReference type="RefSeq" id="WP_161258713.1">
    <property type="nucleotide sequence ID" value="NZ_WXEY01000010.1"/>
</dbReference>
<dbReference type="Proteomes" id="UP000463470">
    <property type="component" value="Unassembled WGS sequence"/>
</dbReference>
<dbReference type="AlphaFoldDB" id="A0A845L118"/>
<comment type="caution">
    <text evidence="2">The sequence shown here is derived from an EMBL/GenBank/DDBJ whole genome shotgun (WGS) entry which is preliminary data.</text>
</comment>
<dbReference type="EMBL" id="WXEY01000010">
    <property type="protein sequence ID" value="MZP30187.1"/>
    <property type="molecule type" value="Genomic_DNA"/>
</dbReference>
<evidence type="ECO:0000313" key="2">
    <source>
        <dbReference type="EMBL" id="MZP30187.1"/>
    </source>
</evidence>
<reference evidence="2 3" key="1">
    <citation type="submission" date="2020-01" db="EMBL/GenBank/DDBJ databases">
        <title>Whole-genome sequence of Heliobacterium undosum DSM 13378.</title>
        <authorList>
            <person name="Kyndt J.A."/>
            <person name="Meyer T.E."/>
        </authorList>
    </citation>
    <scope>NUCLEOTIDE SEQUENCE [LARGE SCALE GENOMIC DNA]</scope>
    <source>
        <strain evidence="2 3">DSM 13378</strain>
    </source>
</reference>